<evidence type="ECO:0000313" key="2">
    <source>
        <dbReference type="Proteomes" id="UP000324222"/>
    </source>
</evidence>
<dbReference type="EMBL" id="VSRR010000847">
    <property type="protein sequence ID" value="MPC20211.1"/>
    <property type="molecule type" value="Genomic_DNA"/>
</dbReference>
<organism evidence="1 2">
    <name type="scientific">Portunus trituberculatus</name>
    <name type="common">Swimming crab</name>
    <name type="synonym">Neptunus trituberculatus</name>
    <dbReference type="NCBI Taxonomy" id="210409"/>
    <lineage>
        <taxon>Eukaryota</taxon>
        <taxon>Metazoa</taxon>
        <taxon>Ecdysozoa</taxon>
        <taxon>Arthropoda</taxon>
        <taxon>Crustacea</taxon>
        <taxon>Multicrustacea</taxon>
        <taxon>Malacostraca</taxon>
        <taxon>Eumalacostraca</taxon>
        <taxon>Eucarida</taxon>
        <taxon>Decapoda</taxon>
        <taxon>Pleocyemata</taxon>
        <taxon>Brachyura</taxon>
        <taxon>Eubrachyura</taxon>
        <taxon>Portunoidea</taxon>
        <taxon>Portunidae</taxon>
        <taxon>Portuninae</taxon>
        <taxon>Portunus</taxon>
    </lineage>
</organism>
<proteinExistence type="predicted"/>
<evidence type="ECO:0000313" key="1">
    <source>
        <dbReference type="EMBL" id="MPC20211.1"/>
    </source>
</evidence>
<sequence length="149" mass="16367">MSHNLPESFPHDQDVTQAVMVCDSLRLPQVNPLVTLQATALSFPAKKILPGRGEVFASKIWLNNHELQLSKIQQRDGRLVEAGRRARLEPVKYVSQRCDTSSLRALTTITDIHFTCCPQRSSSGAPKTCDVTAGTPRLSRLSSLNAGIT</sequence>
<dbReference type="AlphaFoldDB" id="A0A5B7DFH9"/>
<reference evidence="1 2" key="1">
    <citation type="submission" date="2019-05" db="EMBL/GenBank/DDBJ databases">
        <title>Another draft genome of Portunus trituberculatus and its Hox gene families provides insights of decapod evolution.</title>
        <authorList>
            <person name="Jeong J.-H."/>
            <person name="Song I."/>
            <person name="Kim S."/>
            <person name="Choi T."/>
            <person name="Kim D."/>
            <person name="Ryu S."/>
            <person name="Kim W."/>
        </authorList>
    </citation>
    <scope>NUCLEOTIDE SEQUENCE [LARGE SCALE GENOMIC DNA]</scope>
    <source>
        <tissue evidence="1">Muscle</tissue>
    </source>
</reference>
<keyword evidence="2" id="KW-1185">Reference proteome</keyword>
<comment type="caution">
    <text evidence="1">The sequence shown here is derived from an EMBL/GenBank/DDBJ whole genome shotgun (WGS) entry which is preliminary data.</text>
</comment>
<dbReference type="Proteomes" id="UP000324222">
    <property type="component" value="Unassembled WGS sequence"/>
</dbReference>
<name>A0A5B7DFH9_PORTR</name>
<accession>A0A5B7DFH9</accession>
<protein>
    <submittedName>
        <fullName evidence="1">Uncharacterized protein</fullName>
    </submittedName>
</protein>
<gene>
    <name evidence="1" type="ORF">E2C01_013146</name>
</gene>